<name>A0A2S7IHB4_9BACT</name>
<sequence length="142" mass="15299">MFSKTCEYAIRALLYIAQQSDAGHKVGFRQIAQAIDAPEPFLAKILQDLTRKGLLQSAKGPNGGFFVAAMDISLAAVVRAIDGDKLFSGCGLGLPNCSESNPCPIHQQFKSVRTQIQKMLQSSTIGDFNDLIAQGLVRLKSA</sequence>
<dbReference type="OrthoDB" id="9808360at2"/>
<dbReference type="InterPro" id="IPR036388">
    <property type="entry name" value="WH-like_DNA-bd_sf"/>
</dbReference>
<dbReference type="PROSITE" id="PS51197">
    <property type="entry name" value="HTH_RRF2_2"/>
    <property type="match status" value="1"/>
</dbReference>
<dbReference type="PANTHER" id="PTHR33221">
    <property type="entry name" value="WINGED HELIX-TURN-HELIX TRANSCRIPTIONAL REGULATOR, RRF2 FAMILY"/>
    <property type="match status" value="1"/>
</dbReference>
<dbReference type="RefSeq" id="WP_104715400.1">
    <property type="nucleotide sequence ID" value="NZ_PTRA01000005.1"/>
</dbReference>
<dbReference type="PANTHER" id="PTHR33221:SF13">
    <property type="entry name" value="TRANSCRIPTIONAL REGULATOR-RELATED"/>
    <property type="match status" value="1"/>
</dbReference>
<dbReference type="EMBL" id="PTRA01000005">
    <property type="protein sequence ID" value="PQA55081.1"/>
    <property type="molecule type" value="Genomic_DNA"/>
</dbReference>
<dbReference type="Proteomes" id="UP000239590">
    <property type="component" value="Unassembled WGS sequence"/>
</dbReference>
<dbReference type="Pfam" id="PF02082">
    <property type="entry name" value="Rrf2"/>
    <property type="match status" value="1"/>
</dbReference>
<evidence type="ECO:0000313" key="2">
    <source>
        <dbReference type="Proteomes" id="UP000239590"/>
    </source>
</evidence>
<comment type="caution">
    <text evidence="1">The sequence shown here is derived from an EMBL/GenBank/DDBJ whole genome shotgun (WGS) entry which is preliminary data.</text>
</comment>
<proteinExistence type="predicted"/>
<evidence type="ECO:0000313" key="1">
    <source>
        <dbReference type="EMBL" id="PQA55081.1"/>
    </source>
</evidence>
<accession>A0A2S7IHB4</accession>
<dbReference type="InterPro" id="IPR000944">
    <property type="entry name" value="Tscrpt_reg_Rrf2"/>
</dbReference>
<dbReference type="InterPro" id="IPR036390">
    <property type="entry name" value="WH_DNA-bd_sf"/>
</dbReference>
<organism evidence="1 2">
    <name type="scientific">Siphonobacter curvatus</name>
    <dbReference type="NCBI Taxonomy" id="2094562"/>
    <lineage>
        <taxon>Bacteria</taxon>
        <taxon>Pseudomonadati</taxon>
        <taxon>Bacteroidota</taxon>
        <taxon>Cytophagia</taxon>
        <taxon>Cytophagales</taxon>
        <taxon>Cytophagaceae</taxon>
        <taxon>Siphonobacter</taxon>
    </lineage>
</organism>
<protein>
    <submittedName>
        <fullName evidence="1">Transcriptional regulator</fullName>
    </submittedName>
</protein>
<gene>
    <name evidence="1" type="ORF">C5O19_21295</name>
</gene>
<dbReference type="SUPFAM" id="SSF46785">
    <property type="entry name" value="Winged helix' DNA-binding domain"/>
    <property type="match status" value="1"/>
</dbReference>
<keyword evidence="2" id="KW-1185">Reference proteome</keyword>
<dbReference type="GO" id="GO:0005829">
    <property type="term" value="C:cytosol"/>
    <property type="evidence" value="ECO:0007669"/>
    <property type="project" value="TreeGrafter"/>
</dbReference>
<dbReference type="AlphaFoldDB" id="A0A2S7IHB4"/>
<reference evidence="2" key="1">
    <citation type="submission" date="2018-02" db="EMBL/GenBank/DDBJ databases">
        <title>Genome sequencing of Solimonas sp. HR-BB.</title>
        <authorList>
            <person name="Lee Y."/>
            <person name="Jeon C.O."/>
        </authorList>
    </citation>
    <scope>NUCLEOTIDE SEQUENCE [LARGE SCALE GENOMIC DNA]</scope>
    <source>
        <strain evidence="2">HR-U</strain>
    </source>
</reference>
<dbReference type="Gene3D" id="1.10.10.10">
    <property type="entry name" value="Winged helix-like DNA-binding domain superfamily/Winged helix DNA-binding domain"/>
    <property type="match status" value="1"/>
</dbReference>
<dbReference type="GO" id="GO:0003700">
    <property type="term" value="F:DNA-binding transcription factor activity"/>
    <property type="evidence" value="ECO:0007669"/>
    <property type="project" value="TreeGrafter"/>
</dbReference>
<dbReference type="NCBIfam" id="TIGR00738">
    <property type="entry name" value="rrf2_super"/>
    <property type="match status" value="1"/>
</dbReference>